<accession>A0A6J5INI0</accession>
<dbReference type="EMBL" id="CABWIK020000001">
    <property type="protein sequence ID" value="CAB3961874.1"/>
    <property type="molecule type" value="Genomic_DNA"/>
</dbReference>
<protein>
    <submittedName>
        <fullName evidence="1">Uncharacterized protein</fullName>
    </submittedName>
</protein>
<sequence length="29" mass="2872">MSATLAGALRPAPLAVPVTRLAGARAVIQ</sequence>
<reference evidence="1 2" key="1">
    <citation type="submission" date="2020-04" db="EMBL/GenBank/DDBJ databases">
        <authorList>
            <person name="Depoorter E."/>
        </authorList>
    </citation>
    <scope>NUCLEOTIDE SEQUENCE [LARGE SCALE GENOMIC DNA]</scope>
    <source>
        <strain evidence="1 2">BCC0132</strain>
    </source>
</reference>
<evidence type="ECO:0000313" key="2">
    <source>
        <dbReference type="Proteomes" id="UP000494322"/>
    </source>
</evidence>
<proteinExistence type="predicted"/>
<dbReference type="AlphaFoldDB" id="A0A6J5INI0"/>
<gene>
    <name evidence="1" type="ORF">BCO9919_00181</name>
</gene>
<organism evidence="1 2">
    <name type="scientific">Burkholderia cenocepacia</name>
    <dbReference type="NCBI Taxonomy" id="95486"/>
    <lineage>
        <taxon>Bacteria</taxon>
        <taxon>Pseudomonadati</taxon>
        <taxon>Pseudomonadota</taxon>
        <taxon>Betaproteobacteria</taxon>
        <taxon>Burkholderiales</taxon>
        <taxon>Burkholderiaceae</taxon>
        <taxon>Burkholderia</taxon>
        <taxon>Burkholderia cepacia complex</taxon>
    </lineage>
</organism>
<dbReference type="Proteomes" id="UP000494322">
    <property type="component" value="Unassembled WGS sequence"/>
</dbReference>
<name>A0A6J5INI0_9BURK</name>
<evidence type="ECO:0000313" key="1">
    <source>
        <dbReference type="EMBL" id="CAB3961874.1"/>
    </source>
</evidence>